<organism evidence="7 8">
    <name type="scientific">Halopseudomonas pachastrellae</name>
    <dbReference type="NCBI Taxonomy" id="254161"/>
    <lineage>
        <taxon>Bacteria</taxon>
        <taxon>Pseudomonadati</taxon>
        <taxon>Pseudomonadota</taxon>
        <taxon>Gammaproteobacteria</taxon>
        <taxon>Pseudomonadales</taxon>
        <taxon>Pseudomonadaceae</taxon>
        <taxon>Halopseudomonas</taxon>
    </lineage>
</organism>
<comment type="subcellular location">
    <subcellularLocation>
        <location evidence="1">Periplasm</location>
    </subcellularLocation>
</comment>
<dbReference type="Gene3D" id="2.50.20.10">
    <property type="entry name" value="Lipoprotein localisation LolA/LolB/LppX"/>
    <property type="match status" value="1"/>
</dbReference>
<dbReference type="Proteomes" id="UP000242847">
    <property type="component" value="Unassembled WGS sequence"/>
</dbReference>
<accession>A0A1S8DEW1</accession>
<evidence type="ECO:0000259" key="6">
    <source>
        <dbReference type="Pfam" id="PF17188"/>
    </source>
</evidence>
<dbReference type="Pfam" id="PF03888">
    <property type="entry name" value="MucB_RseB"/>
    <property type="match status" value="1"/>
</dbReference>
<dbReference type="InterPro" id="IPR033436">
    <property type="entry name" value="MucB/RseB_C"/>
</dbReference>
<comment type="similarity">
    <text evidence="2">Belongs to the RseB family.</text>
</comment>
<dbReference type="RefSeq" id="WP_169847275.1">
    <property type="nucleotide sequence ID" value="NZ_MUBC01000019.1"/>
</dbReference>
<evidence type="ECO:0000313" key="8">
    <source>
        <dbReference type="Proteomes" id="UP000242847"/>
    </source>
</evidence>
<evidence type="ECO:0008006" key="9">
    <source>
        <dbReference type="Google" id="ProtNLM"/>
    </source>
</evidence>
<evidence type="ECO:0000313" key="7">
    <source>
        <dbReference type="EMBL" id="ONM43978.1"/>
    </source>
</evidence>
<feature type="domain" description="MucB/RseB C-terminal" evidence="6">
    <location>
        <begin position="195"/>
        <end position="292"/>
    </location>
</feature>
<dbReference type="PIRSF" id="PIRSF005427">
    <property type="entry name" value="RseB"/>
    <property type="match status" value="1"/>
</dbReference>
<feature type="domain" description="MucB/RseB N-terminal" evidence="5">
    <location>
        <begin position="10"/>
        <end position="174"/>
    </location>
</feature>
<dbReference type="InterPro" id="IPR038484">
    <property type="entry name" value="MucB/RseB_C_sf"/>
</dbReference>
<proteinExistence type="inferred from homology"/>
<name>A0A1S8DEW1_9GAMM</name>
<dbReference type="GO" id="GO:0032885">
    <property type="term" value="P:regulation of polysaccharide biosynthetic process"/>
    <property type="evidence" value="ECO:0007669"/>
    <property type="project" value="TreeGrafter"/>
</dbReference>
<dbReference type="PANTHER" id="PTHR38782:SF1">
    <property type="entry name" value="SIGMA-E FACTOR REGULATORY PROTEIN RSEB"/>
    <property type="match status" value="1"/>
</dbReference>
<dbReference type="InterPro" id="IPR033434">
    <property type="entry name" value="MucB/RseB_N"/>
</dbReference>
<keyword evidence="8" id="KW-1185">Reference proteome</keyword>
<dbReference type="AlphaFoldDB" id="A0A1S8DEW1"/>
<keyword evidence="3" id="KW-0732">Signal</keyword>
<comment type="caution">
    <text evidence="7">The sequence shown here is derived from an EMBL/GenBank/DDBJ whole genome shotgun (WGS) entry which is preliminary data.</text>
</comment>
<sequence>MSAPLAQAKDAGQWLRGMADAVDQQSYSGAFVYERSGSFSTHHIWHRADEDGVTERLLRADGDPQEWLRRDGRLQCATSFANVSDWHATAPQQIDPARLERWYAFEVLGGTRVADRQATVVALKPRDPFRYAYELYLDEDTGLLLKSLLINERNALLERFQFVDVDFTELSDASLEAGSRCLSLEAAEPEKLVDDSGWLPGWLPPGYSAGESMVRALSAGEPPVMTQVYSDGLARFTVFVEPLGEERLADNLAAQLGPTVAISRRLQVEGQDYLATIVGEIPPATAERIAASFPHAAVAVEATP</sequence>
<dbReference type="GO" id="GO:0030288">
    <property type="term" value="C:outer membrane-bounded periplasmic space"/>
    <property type="evidence" value="ECO:0007669"/>
    <property type="project" value="TreeGrafter"/>
</dbReference>
<evidence type="ECO:0000256" key="4">
    <source>
        <dbReference type="ARBA" id="ARBA00022764"/>
    </source>
</evidence>
<dbReference type="STRING" id="254161.SAMN05216256_10129"/>
<dbReference type="InterPro" id="IPR005588">
    <property type="entry name" value="MucB_RseB"/>
</dbReference>
<dbReference type="Gene3D" id="3.30.200.100">
    <property type="entry name" value="MucB/RseB, C-terminal domain"/>
    <property type="match status" value="1"/>
</dbReference>
<dbReference type="PANTHER" id="PTHR38782">
    <property type="match status" value="1"/>
</dbReference>
<dbReference type="GO" id="GO:0045152">
    <property type="term" value="F:antisigma factor binding"/>
    <property type="evidence" value="ECO:0007669"/>
    <property type="project" value="TreeGrafter"/>
</dbReference>
<evidence type="ECO:0000259" key="5">
    <source>
        <dbReference type="Pfam" id="PF03888"/>
    </source>
</evidence>
<dbReference type="EMBL" id="MUBC01000019">
    <property type="protein sequence ID" value="ONM43978.1"/>
    <property type="molecule type" value="Genomic_DNA"/>
</dbReference>
<gene>
    <name evidence="7" type="ORF">BXT89_10170</name>
</gene>
<dbReference type="CDD" id="cd16327">
    <property type="entry name" value="RseB"/>
    <property type="match status" value="1"/>
</dbReference>
<protein>
    <recommendedName>
        <fullName evidence="9">RNA polymerase subunit sigma</fullName>
    </recommendedName>
</protein>
<evidence type="ECO:0000256" key="1">
    <source>
        <dbReference type="ARBA" id="ARBA00004418"/>
    </source>
</evidence>
<reference evidence="7 8" key="1">
    <citation type="submission" date="2017-01" db="EMBL/GenBank/DDBJ databases">
        <title>Draft genome sequence of Pseudomonas pachastrellae type strain CCUG 46540T from a deep sea.</title>
        <authorList>
            <person name="Gomila M."/>
            <person name="Mulet M."/>
            <person name="Lalucat J."/>
            <person name="Garcia-Valdes E."/>
        </authorList>
    </citation>
    <scope>NUCLEOTIDE SEQUENCE [LARGE SCALE GENOMIC DNA]</scope>
    <source>
        <strain evidence="7 8">CCUG 46540</strain>
    </source>
</reference>
<evidence type="ECO:0000256" key="2">
    <source>
        <dbReference type="ARBA" id="ARBA00008150"/>
    </source>
</evidence>
<evidence type="ECO:0000256" key="3">
    <source>
        <dbReference type="ARBA" id="ARBA00022729"/>
    </source>
</evidence>
<keyword evidence="4" id="KW-0574">Periplasm</keyword>
<dbReference type="Pfam" id="PF17188">
    <property type="entry name" value="MucB_RseB_C"/>
    <property type="match status" value="1"/>
</dbReference>